<name>A0A9P4JW73_9PLEO</name>
<reference evidence="2" key="1">
    <citation type="journal article" date="2020" name="Stud. Mycol.">
        <title>101 Dothideomycetes genomes: A test case for predicting lifestyles and emergence of pathogens.</title>
        <authorList>
            <person name="Haridas S."/>
            <person name="Albert R."/>
            <person name="Binder M."/>
            <person name="Bloem J."/>
            <person name="LaButti K."/>
            <person name="Salamov A."/>
            <person name="Andreopoulos B."/>
            <person name="Baker S."/>
            <person name="Barry K."/>
            <person name="Bills G."/>
            <person name="Bluhm B."/>
            <person name="Cannon C."/>
            <person name="Castanera R."/>
            <person name="Culley D."/>
            <person name="Daum C."/>
            <person name="Ezra D."/>
            <person name="Gonzalez J."/>
            <person name="Henrissat B."/>
            <person name="Kuo A."/>
            <person name="Liang C."/>
            <person name="Lipzen A."/>
            <person name="Lutzoni F."/>
            <person name="Magnuson J."/>
            <person name="Mondo S."/>
            <person name="Nolan M."/>
            <person name="Ohm R."/>
            <person name="Pangilinan J."/>
            <person name="Park H.-J."/>
            <person name="Ramirez L."/>
            <person name="Alfaro M."/>
            <person name="Sun H."/>
            <person name="Tritt A."/>
            <person name="Yoshinaga Y."/>
            <person name="Zwiers L.-H."/>
            <person name="Turgeon B."/>
            <person name="Goodwin S."/>
            <person name="Spatafora J."/>
            <person name="Crous P."/>
            <person name="Grigoriev I."/>
        </authorList>
    </citation>
    <scope>NUCLEOTIDE SEQUENCE [LARGE SCALE GENOMIC DNA]</scope>
    <source>
        <strain evidence="2">CBS 304.66</strain>
    </source>
</reference>
<protein>
    <submittedName>
        <fullName evidence="1">Uncharacterized protein</fullName>
    </submittedName>
</protein>
<organism evidence="1 2">
    <name type="scientific">Lojkania enalia</name>
    <dbReference type="NCBI Taxonomy" id="147567"/>
    <lineage>
        <taxon>Eukaryota</taxon>
        <taxon>Fungi</taxon>
        <taxon>Dikarya</taxon>
        <taxon>Ascomycota</taxon>
        <taxon>Pezizomycotina</taxon>
        <taxon>Dothideomycetes</taxon>
        <taxon>Pleosporomycetidae</taxon>
        <taxon>Pleosporales</taxon>
        <taxon>Pleosporales incertae sedis</taxon>
        <taxon>Lojkania</taxon>
    </lineage>
</organism>
<keyword evidence="2" id="KW-1185">Reference proteome</keyword>
<comment type="caution">
    <text evidence="1">The sequence shown here is derived from an EMBL/GenBank/DDBJ whole genome shotgun (WGS) entry which is preliminary data.</text>
</comment>
<dbReference type="EMBL" id="ML986848">
    <property type="protein sequence ID" value="KAF2257753.1"/>
    <property type="molecule type" value="Genomic_DNA"/>
</dbReference>
<sequence length="167" mass="18582">MFSSLNASLRYSTRRPLRVLDKTPSKTSGLSRLRPSPCSSLERRLHVTPQTSGASLTPTSFVCSSPSLLAIERAETDLNLAVSFKGIDYQLVTRRSITSEFSAQEKKPLVISSSSSYRYLLNNNITTQNNHVEKGKKNLPIAMKYLANFTPFSFLFKLLIGPPPQTL</sequence>
<evidence type="ECO:0000313" key="1">
    <source>
        <dbReference type="EMBL" id="KAF2257753.1"/>
    </source>
</evidence>
<accession>A0A9P4JW73</accession>
<proteinExistence type="predicted"/>
<gene>
    <name evidence="1" type="ORF">CC78DRAFT_184863</name>
</gene>
<evidence type="ECO:0000313" key="2">
    <source>
        <dbReference type="Proteomes" id="UP000800093"/>
    </source>
</evidence>
<dbReference type="Proteomes" id="UP000800093">
    <property type="component" value="Unassembled WGS sequence"/>
</dbReference>
<dbReference type="AlphaFoldDB" id="A0A9P4JW73"/>